<evidence type="ECO:0000256" key="1">
    <source>
        <dbReference type="ARBA" id="ARBA00022670"/>
    </source>
</evidence>
<dbReference type="KEGG" id="span:AWL63_07270"/>
<dbReference type="InterPro" id="IPR000246">
    <property type="entry name" value="Peptidase_T2"/>
</dbReference>
<dbReference type="EMBL" id="CP014168">
    <property type="protein sequence ID" value="AOH83800.1"/>
    <property type="molecule type" value="Genomic_DNA"/>
</dbReference>
<dbReference type="GO" id="GO:0006508">
    <property type="term" value="P:proteolysis"/>
    <property type="evidence" value="ECO:0007669"/>
    <property type="project" value="UniProtKB-KW"/>
</dbReference>
<dbReference type="Pfam" id="PF01112">
    <property type="entry name" value="Asparaginase_2"/>
    <property type="match status" value="1"/>
</dbReference>
<dbReference type="Proteomes" id="UP000094256">
    <property type="component" value="Chromosome"/>
</dbReference>
<keyword evidence="2" id="KW-0378">Hydrolase</keyword>
<feature type="site" description="Cleavage; by autolysis" evidence="7">
    <location>
        <begin position="167"/>
        <end position="168"/>
    </location>
</feature>
<dbReference type="Gene3D" id="3.60.20.30">
    <property type="entry name" value="(Glycosyl)asparaginase"/>
    <property type="match status" value="1"/>
</dbReference>
<dbReference type="SUPFAM" id="SSF56235">
    <property type="entry name" value="N-terminal nucleophile aminohydrolases (Ntn hydrolases)"/>
    <property type="match status" value="1"/>
</dbReference>
<keyword evidence="9" id="KW-1185">Reference proteome</keyword>
<protein>
    <recommendedName>
        <fullName evidence="4">Isoaspartyl peptidase</fullName>
    </recommendedName>
</protein>
<dbReference type="AlphaFoldDB" id="A0A1B3Z8P1"/>
<dbReference type="PANTHER" id="PTHR10188">
    <property type="entry name" value="L-ASPARAGINASE"/>
    <property type="match status" value="1"/>
</dbReference>
<feature type="active site" description="Nucleophile" evidence="5">
    <location>
        <position position="168"/>
    </location>
</feature>
<organism evidence="8 9">
    <name type="scientific">Sphingomonas panacis</name>
    <dbReference type="NCBI Taxonomy" id="1560345"/>
    <lineage>
        <taxon>Bacteria</taxon>
        <taxon>Pseudomonadati</taxon>
        <taxon>Pseudomonadota</taxon>
        <taxon>Alphaproteobacteria</taxon>
        <taxon>Sphingomonadales</taxon>
        <taxon>Sphingomonadaceae</taxon>
        <taxon>Sphingomonas</taxon>
    </lineage>
</organism>
<dbReference type="GO" id="GO:0016811">
    <property type="term" value="F:hydrolase activity, acting on carbon-nitrogen (but not peptide) bonds, in linear amides"/>
    <property type="evidence" value="ECO:0007669"/>
    <property type="project" value="UniProtKB-ARBA"/>
</dbReference>
<dbReference type="GO" id="GO:0008233">
    <property type="term" value="F:peptidase activity"/>
    <property type="evidence" value="ECO:0007669"/>
    <property type="project" value="UniProtKB-KW"/>
</dbReference>
<dbReference type="STRING" id="1560345.AWL63_07270"/>
<evidence type="ECO:0000256" key="2">
    <source>
        <dbReference type="ARBA" id="ARBA00022801"/>
    </source>
</evidence>
<feature type="binding site" evidence="6">
    <location>
        <begin position="219"/>
        <end position="222"/>
    </location>
    <ligand>
        <name>substrate</name>
    </ligand>
</feature>
<dbReference type="OrthoDB" id="9780217at2"/>
<dbReference type="RefSeq" id="WP_069204368.1">
    <property type="nucleotide sequence ID" value="NZ_CP014168.1"/>
</dbReference>
<evidence type="ECO:0000256" key="6">
    <source>
        <dbReference type="PIRSR" id="PIRSR600246-2"/>
    </source>
</evidence>
<proteinExistence type="predicted"/>
<evidence type="ECO:0000256" key="5">
    <source>
        <dbReference type="PIRSR" id="PIRSR600246-1"/>
    </source>
</evidence>
<feature type="binding site" evidence="6">
    <location>
        <begin position="196"/>
        <end position="199"/>
    </location>
    <ligand>
        <name>substrate</name>
    </ligand>
</feature>
<evidence type="ECO:0000256" key="3">
    <source>
        <dbReference type="ARBA" id="ARBA00022813"/>
    </source>
</evidence>
<evidence type="ECO:0000256" key="7">
    <source>
        <dbReference type="PIRSR" id="PIRSR600246-3"/>
    </source>
</evidence>
<dbReference type="CDD" id="cd04701">
    <property type="entry name" value="Asparaginase_2"/>
    <property type="match status" value="1"/>
</dbReference>
<name>A0A1B3Z8P1_9SPHN</name>
<evidence type="ECO:0000313" key="9">
    <source>
        <dbReference type="Proteomes" id="UP000094256"/>
    </source>
</evidence>
<evidence type="ECO:0000256" key="4">
    <source>
        <dbReference type="ARBA" id="ARBA00069124"/>
    </source>
</evidence>
<dbReference type="PANTHER" id="PTHR10188:SF6">
    <property type="entry name" value="N(4)-(BETA-N-ACETYLGLUCOSAMINYL)-L-ASPARAGINASE"/>
    <property type="match status" value="1"/>
</dbReference>
<sequence>MTWALAIHGGAGSMTRANPGPAGARDALGQALAAGEAVLSQGGAALDAVEAAVRVLEDAPEFNAGRGAALSYDGVAELDAAIMHGATRKAGAVAGVTATRHPVSLARAVMEQSPHVLLGGAGADAFAIAHGLEPATQDWLILPERRAQLEIMRAQAGGAFDVDMKFGTVGAVARDAAGGLAAATSTGGVTGKRWGRIGDSPLIGAGTYADDRACAVSATGSGEFFIRTACAHEIAARIRLAGEDAATATETVLAEIIAMGGTGGVIVMPLEGTPFWRFSTKGMYRGRVTPDHAAEVGVFDDE</sequence>
<gene>
    <name evidence="8" type="ORF">AWL63_07270</name>
</gene>
<dbReference type="InterPro" id="IPR029055">
    <property type="entry name" value="Ntn_hydrolases_N"/>
</dbReference>
<keyword evidence="1" id="KW-0645">Protease</keyword>
<evidence type="ECO:0000313" key="8">
    <source>
        <dbReference type="EMBL" id="AOH83800.1"/>
    </source>
</evidence>
<reference evidence="8 9" key="1">
    <citation type="submission" date="2016-01" db="EMBL/GenBank/DDBJ databases">
        <title>Complete genome and mega plasmid sequence of Sphingomonas panacis DCY99 elicits systemic resistance in rice to Xanthomonas oryzae.</title>
        <authorList>
            <person name="Kim Y.J."/>
            <person name="Yang D.C."/>
            <person name="Sing P."/>
        </authorList>
    </citation>
    <scope>NUCLEOTIDE SEQUENCE [LARGE SCALE GENOMIC DNA]</scope>
    <source>
        <strain evidence="8 9">DCY99</strain>
    </source>
</reference>
<keyword evidence="3" id="KW-0068">Autocatalytic cleavage</keyword>
<accession>A0A1B3Z8P1</accession>
<dbReference type="FunFam" id="3.60.20.30:FF:000001">
    <property type="entry name" value="Isoaspartyl peptidase/L-asparaginase"/>
    <property type="match status" value="1"/>
</dbReference>